<dbReference type="Proteomes" id="UP001601288">
    <property type="component" value="Unassembled WGS sequence"/>
</dbReference>
<feature type="region of interest" description="Disordered" evidence="1">
    <location>
        <begin position="1"/>
        <end position="80"/>
    </location>
</feature>
<organism evidence="2 3">
    <name type="scientific">Streptomyces massasporeus</name>
    <dbReference type="NCBI Taxonomy" id="67324"/>
    <lineage>
        <taxon>Bacteria</taxon>
        <taxon>Bacillati</taxon>
        <taxon>Actinomycetota</taxon>
        <taxon>Actinomycetes</taxon>
        <taxon>Kitasatosporales</taxon>
        <taxon>Streptomycetaceae</taxon>
        <taxon>Streptomyces</taxon>
    </lineage>
</organism>
<accession>A0ABW6LS40</accession>
<protein>
    <submittedName>
        <fullName evidence="2">Uncharacterized protein</fullName>
    </submittedName>
</protein>
<reference evidence="2 3" key="1">
    <citation type="submission" date="2024-10" db="EMBL/GenBank/DDBJ databases">
        <title>The Natural Products Discovery Center: Release of the First 8490 Sequenced Strains for Exploring Actinobacteria Biosynthetic Diversity.</title>
        <authorList>
            <person name="Kalkreuter E."/>
            <person name="Kautsar S.A."/>
            <person name="Yang D."/>
            <person name="Bader C.D."/>
            <person name="Teijaro C.N."/>
            <person name="Fluegel L."/>
            <person name="Davis C.M."/>
            <person name="Simpson J.R."/>
            <person name="Lauterbach L."/>
            <person name="Steele A.D."/>
            <person name="Gui C."/>
            <person name="Meng S."/>
            <person name="Li G."/>
            <person name="Viehrig K."/>
            <person name="Ye F."/>
            <person name="Su P."/>
            <person name="Kiefer A.F."/>
            <person name="Nichols A."/>
            <person name="Cepeda A.J."/>
            <person name="Yan W."/>
            <person name="Fan B."/>
            <person name="Jiang Y."/>
            <person name="Adhikari A."/>
            <person name="Zheng C.-J."/>
            <person name="Schuster L."/>
            <person name="Cowan T.M."/>
            <person name="Smanski M.J."/>
            <person name="Chevrette M.G."/>
            <person name="De Carvalho L.P.S."/>
            <person name="Shen B."/>
        </authorList>
    </citation>
    <scope>NUCLEOTIDE SEQUENCE [LARGE SCALE GENOMIC DNA]</scope>
    <source>
        <strain evidence="2 3">NPDC007066</strain>
    </source>
</reference>
<sequence length="106" mass="11220">MLRVERWREQVGQLGAGGRSGPHPAAADGPEEYDATAQAALDHIDHQAARRGGRPPGADTQGLRPPQGTTRSSSPSRADVAPNCKVLAGYLEVVDQWEDNALLGVL</sequence>
<dbReference type="EMBL" id="JBIAFP010000044">
    <property type="protein sequence ID" value="MFE9230986.1"/>
    <property type="molecule type" value="Genomic_DNA"/>
</dbReference>
<evidence type="ECO:0000256" key="1">
    <source>
        <dbReference type="SAM" id="MobiDB-lite"/>
    </source>
</evidence>
<dbReference type="RefSeq" id="WP_358292694.1">
    <property type="nucleotide sequence ID" value="NZ_JBEYGJ010000068.1"/>
</dbReference>
<proteinExistence type="predicted"/>
<comment type="caution">
    <text evidence="2">The sequence shown here is derived from an EMBL/GenBank/DDBJ whole genome shotgun (WGS) entry which is preliminary data.</text>
</comment>
<name>A0ABW6LS40_9ACTN</name>
<gene>
    <name evidence="2" type="ORF">ACFYM3_41730</name>
</gene>
<feature type="compositionally biased region" description="Polar residues" evidence="1">
    <location>
        <begin position="67"/>
        <end position="76"/>
    </location>
</feature>
<evidence type="ECO:0000313" key="2">
    <source>
        <dbReference type="EMBL" id="MFE9230986.1"/>
    </source>
</evidence>
<evidence type="ECO:0000313" key="3">
    <source>
        <dbReference type="Proteomes" id="UP001601288"/>
    </source>
</evidence>
<keyword evidence="3" id="KW-1185">Reference proteome</keyword>